<feature type="transmembrane region" description="Helical" evidence="6">
    <location>
        <begin position="78"/>
        <end position="103"/>
    </location>
</feature>
<protein>
    <recommendedName>
        <fullName evidence="7">MARVEL domain-containing protein</fullName>
    </recommendedName>
</protein>
<feature type="transmembrane region" description="Helical" evidence="6">
    <location>
        <begin position="20"/>
        <end position="42"/>
    </location>
</feature>
<organism evidence="8 9">
    <name type="scientific">Monilinia vaccinii-corymbosi</name>
    <dbReference type="NCBI Taxonomy" id="61207"/>
    <lineage>
        <taxon>Eukaryota</taxon>
        <taxon>Fungi</taxon>
        <taxon>Dikarya</taxon>
        <taxon>Ascomycota</taxon>
        <taxon>Pezizomycotina</taxon>
        <taxon>Leotiomycetes</taxon>
        <taxon>Helotiales</taxon>
        <taxon>Sclerotiniaceae</taxon>
        <taxon>Monilinia</taxon>
    </lineage>
</organism>
<feature type="transmembrane region" description="Helical" evidence="6">
    <location>
        <begin position="48"/>
        <end position="66"/>
    </location>
</feature>
<evidence type="ECO:0000313" key="8">
    <source>
        <dbReference type="EMBL" id="QSZ34999.1"/>
    </source>
</evidence>
<evidence type="ECO:0000256" key="2">
    <source>
        <dbReference type="ARBA" id="ARBA00022692"/>
    </source>
</evidence>
<dbReference type="GO" id="GO:0016020">
    <property type="term" value="C:membrane"/>
    <property type="evidence" value="ECO:0007669"/>
    <property type="project" value="UniProtKB-SubCell"/>
</dbReference>
<dbReference type="AlphaFoldDB" id="A0A8A3PIY7"/>
<dbReference type="PANTHER" id="PTHR37451">
    <property type="entry name" value="MARVEL DOMAIN"/>
    <property type="match status" value="1"/>
</dbReference>
<keyword evidence="4 6" id="KW-0472">Membrane</keyword>
<feature type="transmembrane region" description="Helical" evidence="6">
    <location>
        <begin position="145"/>
        <end position="166"/>
    </location>
</feature>
<evidence type="ECO:0000256" key="6">
    <source>
        <dbReference type="SAM" id="Phobius"/>
    </source>
</evidence>
<proteinExistence type="predicted"/>
<gene>
    <name evidence="8" type="ORF">DSL72_007861</name>
</gene>
<dbReference type="Proteomes" id="UP000672032">
    <property type="component" value="Chromosome 5"/>
</dbReference>
<feature type="domain" description="MARVEL" evidence="7">
    <location>
        <begin position="15"/>
        <end position="164"/>
    </location>
</feature>
<evidence type="ECO:0000256" key="5">
    <source>
        <dbReference type="SAM" id="MobiDB-lite"/>
    </source>
</evidence>
<sequence length="217" mass="23708">MHLRNETHIPQGAKKPLFGLRIAQLVIAIVILGLSSYGVYWLVYDGDALTLSAAVISIIICGYVIIASSLAPVMYNYWAILALDILAVVLWLSAFPTLAAQIATSVVYTSSYDTYYGAYYNYKIKRGLGIERRAETTWDTYKGTMIASSAFGALEFALFVATLIILSVQLHRHRKAGGHCVPGGAAPRRDDVESKRKRNAVATAESAQPEVRHAPVS</sequence>
<evidence type="ECO:0000256" key="3">
    <source>
        <dbReference type="ARBA" id="ARBA00022989"/>
    </source>
</evidence>
<dbReference type="EMBL" id="CP063409">
    <property type="protein sequence ID" value="QSZ34999.1"/>
    <property type="molecule type" value="Genomic_DNA"/>
</dbReference>
<comment type="subcellular location">
    <subcellularLocation>
        <location evidence="1">Membrane</location>
        <topology evidence="1">Multi-pass membrane protein</topology>
    </subcellularLocation>
</comment>
<keyword evidence="3 6" id="KW-1133">Transmembrane helix</keyword>
<evidence type="ECO:0000259" key="7">
    <source>
        <dbReference type="Pfam" id="PF01284"/>
    </source>
</evidence>
<reference evidence="8" key="1">
    <citation type="submission" date="2020-10" db="EMBL/GenBank/DDBJ databases">
        <title>Genome Sequence of Monilinia vaccinii-corymbosi Sheds Light on Mummy Berry Disease Infection of Blueberry and Mating Type.</title>
        <authorList>
            <person name="Yow A.G."/>
            <person name="Zhang Y."/>
            <person name="Bansal K."/>
            <person name="Eacker S.M."/>
            <person name="Sullivan S."/>
            <person name="Liachko I."/>
            <person name="Cubeta M.A."/>
            <person name="Rollins J.A."/>
            <person name="Ashrafi H."/>
        </authorList>
    </citation>
    <scope>NUCLEOTIDE SEQUENCE</scope>
    <source>
        <strain evidence="8">RL-1</strain>
    </source>
</reference>
<dbReference type="Pfam" id="PF01284">
    <property type="entry name" value="MARVEL"/>
    <property type="match status" value="1"/>
</dbReference>
<name>A0A8A3PIY7_9HELO</name>
<keyword evidence="2 6" id="KW-0812">Transmembrane</keyword>
<feature type="region of interest" description="Disordered" evidence="5">
    <location>
        <begin position="179"/>
        <end position="217"/>
    </location>
</feature>
<dbReference type="OrthoDB" id="5325022at2759"/>
<dbReference type="InterPro" id="IPR008253">
    <property type="entry name" value="Marvel"/>
</dbReference>
<evidence type="ECO:0000256" key="4">
    <source>
        <dbReference type="ARBA" id="ARBA00023136"/>
    </source>
</evidence>
<evidence type="ECO:0000256" key="1">
    <source>
        <dbReference type="ARBA" id="ARBA00004141"/>
    </source>
</evidence>
<keyword evidence="9" id="KW-1185">Reference proteome</keyword>
<evidence type="ECO:0000313" key="9">
    <source>
        <dbReference type="Proteomes" id="UP000672032"/>
    </source>
</evidence>
<dbReference type="PANTHER" id="PTHR37451:SF4">
    <property type="entry name" value="MARVEL DOMAIN-CONTAINING PROTEIN"/>
    <property type="match status" value="1"/>
</dbReference>
<accession>A0A8A3PIY7</accession>